<reference evidence="1" key="1">
    <citation type="submission" date="2015-04" db="EMBL/GenBank/DDBJ databases">
        <title>The genome sequence of the plant pathogenic Rhizarian Plasmodiophora brassicae reveals insights in its biotrophic life cycle and the origin of chitin synthesis.</title>
        <authorList>
            <person name="Schwelm A."/>
            <person name="Fogelqvist J."/>
            <person name="Knaust A."/>
            <person name="Julke S."/>
            <person name="Lilja T."/>
            <person name="Dhandapani V."/>
            <person name="Bonilla-Rosso G."/>
            <person name="Karlsson M."/>
            <person name="Shevchenko A."/>
            <person name="Choi S.R."/>
            <person name="Kim H.G."/>
            <person name="Park J.Y."/>
            <person name="Lim Y.P."/>
            <person name="Ludwig-Muller J."/>
            <person name="Dixelius C."/>
        </authorList>
    </citation>
    <scope>NUCLEOTIDE SEQUENCE</scope>
    <source>
        <tissue evidence="1">Potato root galls</tissue>
    </source>
</reference>
<dbReference type="AlphaFoldDB" id="A0A0H5RAP3"/>
<accession>A0A0H5RAP3</accession>
<sequence>CRIESFMDKVRTKLKLSQDFFRKKTAKYDCLDDAAVRASRNNTDLKIDRTLLNRNLKILARNRQTHQRRYIWTIAMRSTSITENRENRQARSLPKCTKLLFCSIPPMPGLIQSSNAPIPTLVVG</sequence>
<organism evidence="1">
    <name type="scientific">Spongospora subterranea</name>
    <dbReference type="NCBI Taxonomy" id="70186"/>
    <lineage>
        <taxon>Eukaryota</taxon>
        <taxon>Sar</taxon>
        <taxon>Rhizaria</taxon>
        <taxon>Endomyxa</taxon>
        <taxon>Phytomyxea</taxon>
        <taxon>Plasmodiophorida</taxon>
        <taxon>Plasmodiophoridae</taxon>
        <taxon>Spongospora</taxon>
    </lineage>
</organism>
<evidence type="ECO:0000313" key="1">
    <source>
        <dbReference type="EMBL" id="CRZ11133.1"/>
    </source>
</evidence>
<dbReference type="EMBL" id="HACM01010691">
    <property type="protein sequence ID" value="CRZ11133.1"/>
    <property type="molecule type" value="Transcribed_RNA"/>
</dbReference>
<protein>
    <submittedName>
        <fullName evidence="1">Uncharacterized protein</fullName>
    </submittedName>
</protein>
<feature type="non-terminal residue" evidence="1">
    <location>
        <position position="1"/>
    </location>
</feature>
<proteinExistence type="predicted"/>
<name>A0A0H5RAP3_9EUKA</name>